<protein>
    <recommendedName>
        <fullName evidence="4">RanBP2-type domain-containing protein</fullName>
    </recommendedName>
</protein>
<keyword evidence="2" id="KW-0863">Zinc-finger</keyword>
<evidence type="ECO:0000256" key="1">
    <source>
        <dbReference type="ARBA" id="ARBA00022723"/>
    </source>
</evidence>
<dbReference type="InterPro" id="IPR055999">
    <property type="entry name" value="DUF7577"/>
</dbReference>
<dbReference type="STRING" id="673.AL542_09220"/>
<name>A0A377HI16_GRIHO</name>
<keyword evidence="3" id="KW-0862">Zinc</keyword>
<reference evidence="5 6" key="1">
    <citation type="submission" date="2018-06" db="EMBL/GenBank/DDBJ databases">
        <authorList>
            <consortium name="Pathogen Informatics"/>
            <person name="Doyle S."/>
        </authorList>
    </citation>
    <scope>NUCLEOTIDE SEQUENCE [LARGE SCALE GENOMIC DNA]</scope>
    <source>
        <strain evidence="5 6">NCTC11645</strain>
    </source>
</reference>
<dbReference type="Proteomes" id="UP000254512">
    <property type="component" value="Unassembled WGS sequence"/>
</dbReference>
<organism evidence="5 6">
    <name type="scientific">Grimontia hollisae</name>
    <name type="common">Vibrio hollisae</name>
    <dbReference type="NCBI Taxonomy" id="673"/>
    <lineage>
        <taxon>Bacteria</taxon>
        <taxon>Pseudomonadati</taxon>
        <taxon>Pseudomonadota</taxon>
        <taxon>Gammaproteobacteria</taxon>
        <taxon>Vibrionales</taxon>
        <taxon>Vibrionaceae</taxon>
        <taxon>Grimontia</taxon>
    </lineage>
</organism>
<keyword evidence="1" id="KW-0479">Metal-binding</keyword>
<dbReference type="Pfam" id="PF24463">
    <property type="entry name" value="DUF7577"/>
    <property type="match status" value="1"/>
</dbReference>
<dbReference type="RefSeq" id="WP_115659245.1">
    <property type="nucleotide sequence ID" value="NZ_CP035690.1"/>
</dbReference>
<feature type="domain" description="RanBP2-type" evidence="4">
    <location>
        <begin position="77"/>
        <end position="96"/>
    </location>
</feature>
<dbReference type="InterPro" id="IPR001876">
    <property type="entry name" value="Znf_RanBP2"/>
</dbReference>
<dbReference type="EMBL" id="UGHD01000002">
    <property type="protein sequence ID" value="STO55777.1"/>
    <property type="molecule type" value="Genomic_DNA"/>
</dbReference>
<dbReference type="GO" id="GO:0008270">
    <property type="term" value="F:zinc ion binding"/>
    <property type="evidence" value="ECO:0007669"/>
    <property type="project" value="UniProtKB-KW"/>
</dbReference>
<dbReference type="PROSITE" id="PS01358">
    <property type="entry name" value="ZF_RANBP2_1"/>
    <property type="match status" value="1"/>
</dbReference>
<gene>
    <name evidence="5" type="ORF">NCTC11645_00079</name>
</gene>
<dbReference type="InterPro" id="IPR018551">
    <property type="entry name" value="DUF2007"/>
</dbReference>
<proteinExistence type="predicted"/>
<evidence type="ECO:0000256" key="2">
    <source>
        <dbReference type="ARBA" id="ARBA00022771"/>
    </source>
</evidence>
<dbReference type="AlphaFoldDB" id="A0A377HI16"/>
<dbReference type="Pfam" id="PF09413">
    <property type="entry name" value="DUF2007"/>
    <property type="match status" value="1"/>
</dbReference>
<evidence type="ECO:0000259" key="4">
    <source>
        <dbReference type="PROSITE" id="PS01358"/>
    </source>
</evidence>
<accession>A0A377HI16</accession>
<evidence type="ECO:0000313" key="5">
    <source>
        <dbReference type="EMBL" id="STO55777.1"/>
    </source>
</evidence>
<sequence length="105" mass="11281">MSWVQVYSASNSLEAHSLKGMLESMGIEVVLKGESLASATGELPADVIAVTLWVEELREKKALAALKEYEAQGDTIWFCSGCGEENGGSFELCWQCGSPHNGSKP</sequence>
<evidence type="ECO:0000256" key="3">
    <source>
        <dbReference type="ARBA" id="ARBA00022833"/>
    </source>
</evidence>
<evidence type="ECO:0000313" key="6">
    <source>
        <dbReference type="Proteomes" id="UP000254512"/>
    </source>
</evidence>